<dbReference type="PANTHER" id="PTHR43861">
    <property type="entry name" value="TRANS-ACONITATE 2-METHYLTRANSFERASE-RELATED"/>
    <property type="match status" value="1"/>
</dbReference>
<dbReference type="InterPro" id="IPR013691">
    <property type="entry name" value="MeTrfase_14"/>
</dbReference>
<keyword evidence="2" id="KW-0808">Transferase</keyword>
<reference evidence="2 3" key="1">
    <citation type="submission" date="2016-10" db="EMBL/GenBank/DDBJ databases">
        <authorList>
            <person name="de Groot N.N."/>
        </authorList>
    </citation>
    <scope>NUCLEOTIDE SEQUENCE [LARGE SCALE GENOMIC DNA]</scope>
    <source>
        <strain evidence="2 3">DSM 8423</strain>
    </source>
</reference>
<dbReference type="Gene3D" id="3.40.50.720">
    <property type="entry name" value="NAD(P)-binding Rossmann-like Domain"/>
    <property type="match status" value="1"/>
</dbReference>
<dbReference type="PANTHER" id="PTHR43861:SF6">
    <property type="entry name" value="METHYLTRANSFERASE TYPE 11"/>
    <property type="match status" value="1"/>
</dbReference>
<proteinExistence type="predicted"/>
<organism evidence="2 3">
    <name type="scientific">Syntrophus gentianae</name>
    <dbReference type="NCBI Taxonomy" id="43775"/>
    <lineage>
        <taxon>Bacteria</taxon>
        <taxon>Pseudomonadati</taxon>
        <taxon>Thermodesulfobacteriota</taxon>
        <taxon>Syntrophia</taxon>
        <taxon>Syntrophales</taxon>
        <taxon>Syntrophaceae</taxon>
        <taxon>Syntrophus</taxon>
    </lineage>
</organism>
<feature type="domain" description="C-methyltransferase" evidence="1">
    <location>
        <begin position="267"/>
        <end position="362"/>
    </location>
</feature>
<dbReference type="SUPFAM" id="SSF53335">
    <property type="entry name" value="S-adenosyl-L-methionine-dependent methyltransferases"/>
    <property type="match status" value="1"/>
</dbReference>
<gene>
    <name evidence="2" type="ORF">SAMN04489760_12127</name>
</gene>
<dbReference type="STRING" id="43775.SAMN04489760_12127"/>
<evidence type="ECO:0000313" key="2">
    <source>
        <dbReference type="EMBL" id="SEM54868.1"/>
    </source>
</evidence>
<dbReference type="CDD" id="cd02440">
    <property type="entry name" value="AdoMet_MTases"/>
    <property type="match status" value="1"/>
</dbReference>
<dbReference type="Pfam" id="PF08484">
    <property type="entry name" value="Methyltransf_14"/>
    <property type="match status" value="1"/>
</dbReference>
<accession>A0A1H7ZBD2</accession>
<evidence type="ECO:0000259" key="1">
    <source>
        <dbReference type="Pfam" id="PF08484"/>
    </source>
</evidence>
<sequence length="384" mass="42529">MAEGKNCRACGNVLGNESLLCLSGMPGAVQNLPVDRQEAMASGVALDVRQCDFCGLVQLTNRPVPYYRDVIRAGSFSPSMRARQLNEFQRFVERFSLQGKNILEIGSGRGEYLSLLKELPVRAFGMEHNAQYIQTANEKGLKTFPGYPTDLTGPLTDLVFDAFVSINFLEHAPEPGAFLRSCANLVSETAIGMIAVPDLEFELRDNYLFSFMSDHLSYFSSDSLRNTLILNGFEVIDLFRNDKLNVVTAYFQRRRPCDLSAPMGRYDNVTGKINDYLDSILDSGGRVAVWGASHLAFSILSAAGMQNRISYIVDSATFKQGRFAPPSGLEIFSPSHLFEDPVNAVLIFCPEYSAEIVGEVKEKYHPIVQHIATFKNGGLEIVSE</sequence>
<dbReference type="RefSeq" id="WP_093884116.1">
    <property type="nucleotide sequence ID" value="NZ_FOBS01000021.1"/>
</dbReference>
<evidence type="ECO:0000313" key="3">
    <source>
        <dbReference type="Proteomes" id="UP000198744"/>
    </source>
</evidence>
<protein>
    <submittedName>
        <fullName evidence="2">2-polyprenyl-3-methyl-5-hydroxy-6-metoxy-1,4-benzoquinol methylase</fullName>
    </submittedName>
</protein>
<name>A0A1H7ZBD2_9BACT</name>
<dbReference type="Pfam" id="PF13489">
    <property type="entry name" value="Methyltransf_23"/>
    <property type="match status" value="1"/>
</dbReference>
<dbReference type="OrthoDB" id="7342932at2"/>
<dbReference type="GO" id="GO:0032259">
    <property type="term" value="P:methylation"/>
    <property type="evidence" value="ECO:0007669"/>
    <property type="project" value="UniProtKB-KW"/>
</dbReference>
<dbReference type="Proteomes" id="UP000198744">
    <property type="component" value="Unassembled WGS sequence"/>
</dbReference>
<dbReference type="InterPro" id="IPR029063">
    <property type="entry name" value="SAM-dependent_MTases_sf"/>
</dbReference>
<dbReference type="EMBL" id="FOBS01000021">
    <property type="protein sequence ID" value="SEM54868.1"/>
    <property type="molecule type" value="Genomic_DNA"/>
</dbReference>
<keyword evidence="3" id="KW-1185">Reference proteome</keyword>
<dbReference type="Gene3D" id="3.40.50.150">
    <property type="entry name" value="Vaccinia Virus protein VP39"/>
    <property type="match status" value="1"/>
</dbReference>
<keyword evidence="2" id="KW-0489">Methyltransferase</keyword>
<dbReference type="GO" id="GO:0008168">
    <property type="term" value="F:methyltransferase activity"/>
    <property type="evidence" value="ECO:0007669"/>
    <property type="project" value="UniProtKB-KW"/>
</dbReference>
<dbReference type="AlphaFoldDB" id="A0A1H7ZBD2"/>